<dbReference type="KEGG" id="caul:KCG34_08280"/>
<reference evidence="1" key="1">
    <citation type="submission" date="2021-04" db="EMBL/GenBank/DDBJ databases">
        <title>The complete genome sequence of Caulobacter sp. S6.</title>
        <authorList>
            <person name="Tang Y."/>
            <person name="Ouyang W."/>
            <person name="Liu Q."/>
            <person name="Huang B."/>
            <person name="Guo Z."/>
            <person name="Lei P."/>
        </authorList>
    </citation>
    <scope>NUCLEOTIDE SEQUENCE</scope>
    <source>
        <strain evidence="1">S6</strain>
    </source>
</reference>
<protein>
    <submittedName>
        <fullName evidence="1">Uncharacterized protein</fullName>
    </submittedName>
</protein>
<name>A0A975IWG7_9CAUL</name>
<dbReference type="AlphaFoldDB" id="A0A975IWG7"/>
<proteinExistence type="predicted"/>
<gene>
    <name evidence="1" type="ORF">KCG34_08280</name>
</gene>
<dbReference type="Proteomes" id="UP000676409">
    <property type="component" value="Chromosome"/>
</dbReference>
<organism evidence="1 2">
    <name type="scientific">Phenylobacterium montanum</name>
    <dbReference type="NCBI Taxonomy" id="2823693"/>
    <lineage>
        <taxon>Bacteria</taxon>
        <taxon>Pseudomonadati</taxon>
        <taxon>Pseudomonadota</taxon>
        <taxon>Alphaproteobacteria</taxon>
        <taxon>Caulobacterales</taxon>
        <taxon>Caulobacteraceae</taxon>
        <taxon>Phenylobacterium</taxon>
    </lineage>
</organism>
<evidence type="ECO:0000313" key="2">
    <source>
        <dbReference type="Proteomes" id="UP000676409"/>
    </source>
</evidence>
<dbReference type="RefSeq" id="WP_211939905.1">
    <property type="nucleotide sequence ID" value="NZ_CP073078.1"/>
</dbReference>
<keyword evidence="2" id="KW-1185">Reference proteome</keyword>
<accession>A0A975IWG7</accession>
<evidence type="ECO:0000313" key="1">
    <source>
        <dbReference type="EMBL" id="QUD89853.1"/>
    </source>
</evidence>
<dbReference type="EMBL" id="CP073078">
    <property type="protein sequence ID" value="QUD89853.1"/>
    <property type="molecule type" value="Genomic_DNA"/>
</dbReference>
<sequence>MGYLLNSLSNLPVDDEVDFYIFVINGQWDEPLYGMMEKNFASVAKNIGNNAVIARGLDPAEFVAEVQEKYLGHGQDDLWSLLPALLITDRHPDKLDDNAMRLVIPLRDADTRCGGWPNFFRLLSDFVQFRSDEFLRKFQKKEDVVGDLNRFIEIKPEFFGISLNVNEIVAWWRDRAARPTG</sequence>